<dbReference type="EMBL" id="BJXC01000037">
    <property type="protein sequence ID" value="GEM53663.1"/>
    <property type="molecule type" value="Genomic_DNA"/>
</dbReference>
<organism evidence="2 3">
    <name type="scientific">Empedobacter brevis NBRC 14943 = ATCC 43319</name>
    <dbReference type="NCBI Taxonomy" id="1218108"/>
    <lineage>
        <taxon>Bacteria</taxon>
        <taxon>Pseudomonadati</taxon>
        <taxon>Bacteroidota</taxon>
        <taxon>Flavobacteriia</taxon>
        <taxon>Flavobacteriales</taxon>
        <taxon>Weeksellaceae</taxon>
        <taxon>Empedobacter</taxon>
    </lineage>
</organism>
<gene>
    <name evidence="2" type="ORF">EB1_34530</name>
</gene>
<evidence type="ECO:0000313" key="2">
    <source>
        <dbReference type="EMBL" id="GEM53663.1"/>
    </source>
</evidence>
<dbReference type="Gene3D" id="3.60.15.10">
    <property type="entry name" value="Ribonuclease Z/Hydroxyacylglutathione hydrolase-like"/>
    <property type="match status" value="1"/>
</dbReference>
<dbReference type="Pfam" id="PF00753">
    <property type="entry name" value="Lactamase_B"/>
    <property type="match status" value="1"/>
</dbReference>
<dbReference type="InterPro" id="IPR001279">
    <property type="entry name" value="Metallo-B-lactamas"/>
</dbReference>
<protein>
    <recommendedName>
        <fullName evidence="1">Metallo-beta-lactamase domain-containing protein</fullName>
    </recommendedName>
</protein>
<dbReference type="RefSeq" id="WP_019977049.1">
    <property type="nucleotide sequence ID" value="NZ_BJXC01000037.1"/>
</dbReference>
<name>A0A511NLJ2_9FLAO</name>
<dbReference type="OrthoDB" id="418728at2"/>
<dbReference type="PANTHER" id="PTHR30619:SF1">
    <property type="entry name" value="RECOMBINATION PROTEIN 2"/>
    <property type="match status" value="1"/>
</dbReference>
<dbReference type="SUPFAM" id="SSF56281">
    <property type="entry name" value="Metallo-hydrolase/oxidoreductase"/>
    <property type="match status" value="1"/>
</dbReference>
<reference evidence="2 3" key="1">
    <citation type="submission" date="2019-07" db="EMBL/GenBank/DDBJ databases">
        <title>Whole genome shotgun sequence of Empedobacter brevis NBRC 14943.</title>
        <authorList>
            <person name="Hosoyama A."/>
            <person name="Uohara A."/>
            <person name="Ohji S."/>
            <person name="Ichikawa N."/>
        </authorList>
    </citation>
    <scope>NUCLEOTIDE SEQUENCE [LARGE SCALE GENOMIC DNA]</scope>
    <source>
        <strain evidence="2 3">NBRC 14943</strain>
    </source>
</reference>
<dbReference type="PANTHER" id="PTHR30619">
    <property type="entry name" value="DNA INTERNALIZATION/COMPETENCE PROTEIN COMEC/REC2"/>
    <property type="match status" value="1"/>
</dbReference>
<dbReference type="Proteomes" id="UP000321245">
    <property type="component" value="Unassembled WGS sequence"/>
</dbReference>
<dbReference type="STRING" id="1218108.GCA_000382425_03580"/>
<dbReference type="InterPro" id="IPR052159">
    <property type="entry name" value="Competence_DNA_uptake"/>
</dbReference>
<dbReference type="AlphaFoldDB" id="A0A511NLJ2"/>
<feature type="domain" description="Metallo-beta-lactamase" evidence="1">
    <location>
        <begin position="9"/>
        <end position="81"/>
    </location>
</feature>
<comment type="caution">
    <text evidence="2">The sequence shown here is derived from an EMBL/GenBank/DDBJ whole genome shotgun (WGS) entry which is preliminary data.</text>
</comment>
<evidence type="ECO:0000313" key="3">
    <source>
        <dbReference type="Proteomes" id="UP000321245"/>
    </source>
</evidence>
<dbReference type="NCBIfam" id="NF041809">
    <property type="entry name" value="Avs1a"/>
    <property type="match status" value="1"/>
</dbReference>
<sequence length="395" mass="46194">MVLTIYPANNGDSFLLEIKDTIILIDGGYVDTYKNYIKPKLLALAKENKKISHLIVTHIDNDHISGIIKFIEENKKKSIIEITNIWHNSFRHIKYIDDNLIFKGKPLSTLKINYTIKEENNTVEKNISAVQGSTLASLIHKYQHLWNFEFNENAISTDNELEINISEDIYIKILSPNNDKLKELKKYWKRELFKKGFSSDSDLSDFNEDAFEYILSLEKERKRLQKKNVSSRTSFNIEEFLNEPFLEDDTATNGSSISFVIEFKNTRLLFLADSHPTVIINSLKKHYKQEEFPLQFDLVKVSHHGSKNNTSVELLKYIDSNKFVFSTNGLIHNHPDNETIARIVCRKTKFTRNLYFNYKLDSIECFKNKNFETKYNYKIIESNNLPLTIDFNSNE</sequence>
<dbReference type="GeneID" id="84651739"/>
<proteinExistence type="predicted"/>
<evidence type="ECO:0000259" key="1">
    <source>
        <dbReference type="Pfam" id="PF00753"/>
    </source>
</evidence>
<dbReference type="InterPro" id="IPR036866">
    <property type="entry name" value="RibonucZ/Hydroxyglut_hydro"/>
</dbReference>
<accession>A0A511NLJ2</accession>
<keyword evidence="3" id="KW-1185">Reference proteome</keyword>